<evidence type="ECO:0000259" key="2">
    <source>
        <dbReference type="PROSITE" id="PS50853"/>
    </source>
</evidence>
<dbReference type="InterPro" id="IPR003961">
    <property type="entry name" value="FN3_dom"/>
</dbReference>
<dbReference type="Gene3D" id="2.60.40.10">
    <property type="entry name" value="Immunoglobulins"/>
    <property type="match status" value="2"/>
</dbReference>
<evidence type="ECO:0000256" key="1">
    <source>
        <dbReference type="SAM" id="MobiDB-lite"/>
    </source>
</evidence>
<protein>
    <submittedName>
        <fullName evidence="3">Fibronectin type III domain-containing protein</fullName>
    </submittedName>
</protein>
<organism evidence="3 4">
    <name type="scientific">Flavobacterium humidisoli</name>
    <dbReference type="NCBI Taxonomy" id="2937442"/>
    <lineage>
        <taxon>Bacteria</taxon>
        <taxon>Pseudomonadati</taxon>
        <taxon>Bacteroidota</taxon>
        <taxon>Flavobacteriia</taxon>
        <taxon>Flavobacteriales</taxon>
        <taxon>Flavobacteriaceae</taxon>
        <taxon>Flavobacterium</taxon>
    </lineage>
</organism>
<dbReference type="EMBL" id="CP096829">
    <property type="protein sequence ID" value="UPZ15169.1"/>
    <property type="molecule type" value="Genomic_DNA"/>
</dbReference>
<dbReference type="SMART" id="SM00060">
    <property type="entry name" value="FN3"/>
    <property type="match status" value="2"/>
</dbReference>
<dbReference type="PROSITE" id="PS50853">
    <property type="entry name" value="FN3"/>
    <property type="match status" value="1"/>
</dbReference>
<proteinExistence type="predicted"/>
<dbReference type="InterPro" id="IPR036116">
    <property type="entry name" value="FN3_sf"/>
</dbReference>
<accession>A0ABY4LQ01</accession>
<feature type="compositionally biased region" description="Low complexity" evidence="1">
    <location>
        <begin position="542"/>
        <end position="554"/>
    </location>
</feature>
<feature type="domain" description="Fibronectin type-III" evidence="2">
    <location>
        <begin position="287"/>
        <end position="381"/>
    </location>
</feature>
<dbReference type="CDD" id="cd00063">
    <property type="entry name" value="FN3"/>
    <property type="match status" value="1"/>
</dbReference>
<dbReference type="InterPro" id="IPR013783">
    <property type="entry name" value="Ig-like_fold"/>
</dbReference>
<reference evidence="3 4" key="1">
    <citation type="submission" date="2022-04" db="EMBL/GenBank/DDBJ databases">
        <authorList>
            <person name="Ra J.-S."/>
            <person name="Kim S.-B."/>
        </authorList>
    </citation>
    <scope>NUCLEOTIDE SEQUENCE [LARGE SCALE GENOMIC DNA]</scope>
    <source>
        <strain evidence="3 4">MMS21-Er5</strain>
    </source>
</reference>
<keyword evidence="4" id="KW-1185">Reference proteome</keyword>
<sequence length="1013" mass="113746">MKNLFNNLYFIVLFLFFNAVGYAQLYPVQLTPVFNSPYSVKISDYATSMDTKMQLLINPTDISISQRRVRLKLYIQGNGLNIQTSDYAQEQRPIYINGGELQTLTNVDIASLFRLENLQGISAAQYANPLPEGMYNFCFEMYDYVTNQKISQKSCANLYLILNDPPLLNTPQKNEQIASTEFPNILFTWTPRQINATNISYKFELKQLLDPTLDPQIGFQMSPTLYEETLFGTAVLYNLSMPILTPGLRYAWRVRAISTTGLSENAVFKNDGYSEIYSFKYTASCTAPTFLLSESQSSKSVKITWEGVPEHTRYQVQYKKQGVRNAQWFSSNSLNKQSLITNLEPGVTYEFRVGSSCDPAEDGIQSFTYSNISTFTTTTETNGVPAYNCGIVPQINIQNQKPLTNLIQSETFRAGDFPVTILELRGENSPYSGRGYIIVPYLGDTKIAVEFNSIVINTDYQLISGIVETSYNPDWKNVVGVKPDPLVEEIFGPQGETDTVVDNDNEIVTNIDDEPRGADDDTNPNTGSDTDTVANPIVNLDPGNSENPENPNNPVSTKDENPIVENSNNTENSEKGKNDYFIIFKGKKYKNGEKIQIPFKRNLLGHNRFKMGELDKEINVKYELAFQSEKANRLEKVEGNNYLKKMESKKEADFDFSIDNTLKYQLKSAADTDSKPNLSNEINLIVKPFKINTLEVIDVSDEDRVASNGEILYYVTKPGVSRNTKFQISNSPNLAVDEIPEQNIKWKFNDIDVESKNGLLRFSQKIGNDKDIKVEAFAGYPNLLSKTANVEWVTSYTVQYEVVTPAVKTLLTKLGDYVNNIGSVLRTLDNTGKLVFNINYQGQQSVEEDSLSRFYNIKREGGFGGSIDLEFKGFKYGVDLKIAVAQIYLKPVISLSANSKMLSVRRNDKTTFTDNGTVMNFALQADLKVGGEIGFDVKLIKIKAEPYAGISSWGQLSYFDKTKTVEGALGVGKPYVGIKGEVTLGDYDLLPGGDIKHTWEDLKIEKSFKHVIK</sequence>
<dbReference type="RefSeq" id="WP_248727428.1">
    <property type="nucleotide sequence ID" value="NZ_CP096829.1"/>
</dbReference>
<feature type="region of interest" description="Disordered" evidence="1">
    <location>
        <begin position="493"/>
        <end position="575"/>
    </location>
</feature>
<evidence type="ECO:0000313" key="3">
    <source>
        <dbReference type="EMBL" id="UPZ15169.1"/>
    </source>
</evidence>
<dbReference type="SUPFAM" id="SSF49265">
    <property type="entry name" value="Fibronectin type III"/>
    <property type="match status" value="1"/>
</dbReference>
<evidence type="ECO:0000313" key="4">
    <source>
        <dbReference type="Proteomes" id="UP000829998"/>
    </source>
</evidence>
<gene>
    <name evidence="3" type="ORF">M0M44_20725</name>
</gene>
<dbReference type="Proteomes" id="UP000829998">
    <property type="component" value="Chromosome"/>
</dbReference>
<feature type="compositionally biased region" description="Polar residues" evidence="1">
    <location>
        <begin position="523"/>
        <end position="533"/>
    </location>
</feature>
<name>A0ABY4LQ01_9FLAO</name>